<evidence type="ECO:0000313" key="4">
    <source>
        <dbReference type="EMBL" id="MBB6438667.1"/>
    </source>
</evidence>
<evidence type="ECO:0000313" key="5">
    <source>
        <dbReference type="Proteomes" id="UP000540423"/>
    </source>
</evidence>
<feature type="coiled-coil region" evidence="1">
    <location>
        <begin position="35"/>
        <end position="80"/>
    </location>
</feature>
<feature type="signal peptide" evidence="3">
    <location>
        <begin position="1"/>
        <end position="27"/>
    </location>
</feature>
<dbReference type="AlphaFoldDB" id="A0A7X0HLM8"/>
<protein>
    <submittedName>
        <fullName evidence="4">Uncharacterized protein</fullName>
    </submittedName>
</protein>
<organism evidence="4 5">
    <name type="scientific">Streptomyces candidus</name>
    <dbReference type="NCBI Taxonomy" id="67283"/>
    <lineage>
        <taxon>Bacteria</taxon>
        <taxon>Bacillati</taxon>
        <taxon>Actinomycetota</taxon>
        <taxon>Actinomycetes</taxon>
        <taxon>Kitasatosporales</taxon>
        <taxon>Streptomycetaceae</taxon>
        <taxon>Streptomyces</taxon>
    </lineage>
</organism>
<dbReference type="RefSeq" id="WP_185034947.1">
    <property type="nucleotide sequence ID" value="NZ_BNBN01000006.1"/>
</dbReference>
<keyword evidence="3" id="KW-0732">Signal</keyword>
<feature type="chain" id="PRO_5031016180" evidence="3">
    <location>
        <begin position="28"/>
        <end position="145"/>
    </location>
</feature>
<keyword evidence="5" id="KW-1185">Reference proteome</keyword>
<gene>
    <name evidence="4" type="ORF">HNQ79_005179</name>
</gene>
<reference evidence="4 5" key="1">
    <citation type="submission" date="2020-08" db="EMBL/GenBank/DDBJ databases">
        <title>Genomic Encyclopedia of Type Strains, Phase IV (KMG-IV): sequencing the most valuable type-strain genomes for metagenomic binning, comparative biology and taxonomic classification.</title>
        <authorList>
            <person name="Goeker M."/>
        </authorList>
    </citation>
    <scope>NUCLEOTIDE SEQUENCE [LARGE SCALE GENOMIC DNA]</scope>
    <source>
        <strain evidence="4 5">DSM 40141</strain>
    </source>
</reference>
<evidence type="ECO:0000256" key="1">
    <source>
        <dbReference type="SAM" id="Coils"/>
    </source>
</evidence>
<name>A0A7X0HLM8_9ACTN</name>
<dbReference type="Proteomes" id="UP000540423">
    <property type="component" value="Unassembled WGS sequence"/>
</dbReference>
<evidence type="ECO:0000256" key="3">
    <source>
        <dbReference type="SAM" id="SignalP"/>
    </source>
</evidence>
<feature type="region of interest" description="Disordered" evidence="2">
    <location>
        <begin position="81"/>
        <end position="115"/>
    </location>
</feature>
<comment type="caution">
    <text evidence="4">The sequence shown here is derived from an EMBL/GenBank/DDBJ whole genome shotgun (WGS) entry which is preliminary data.</text>
</comment>
<keyword evidence="1" id="KW-0175">Coiled coil</keyword>
<dbReference type="EMBL" id="JACHEM010000014">
    <property type="protein sequence ID" value="MBB6438667.1"/>
    <property type="molecule type" value="Genomic_DNA"/>
</dbReference>
<proteinExistence type="predicted"/>
<evidence type="ECO:0000256" key="2">
    <source>
        <dbReference type="SAM" id="MobiDB-lite"/>
    </source>
</evidence>
<sequence>MRSLTIATGTALAGTALLLTAPLTAHAAQAAPSSCETAQSQALAAEDDYEAVKKQYEAGDKSLKQQVDEAEQNANMLASEAQRICGDTVMNPTRPAEKHPRGAMHTGVGTTSDNSGTEVALGVGVAGALAAGVLLMARRRNHGQG</sequence>
<accession>A0A7X0HLM8</accession>